<name>A0A7C4RN79_9BACT</name>
<dbReference type="PANTHER" id="PTHR33221">
    <property type="entry name" value="WINGED HELIX-TURN-HELIX TRANSCRIPTIONAL REGULATOR, RRF2 FAMILY"/>
    <property type="match status" value="1"/>
</dbReference>
<protein>
    <submittedName>
        <fullName evidence="1">Rrf2 family transcriptional regulator</fullName>
    </submittedName>
</protein>
<comment type="caution">
    <text evidence="1">The sequence shown here is derived from an EMBL/GenBank/DDBJ whole genome shotgun (WGS) entry which is preliminary data.</text>
</comment>
<proteinExistence type="predicted"/>
<dbReference type="PANTHER" id="PTHR33221:SF2">
    <property type="entry name" value="TRANSCRIPTIONAL REGULATOR"/>
    <property type="match status" value="1"/>
</dbReference>
<sequence>MRMSRAGEYAIRCMFYLAKQGCGVVANRKAVATEMDIPDQFLGKIAQQLAKAGLIEIVQGPKGGFRLTRTPDNISMLDVIEAVIGPIFLNDCVLRPDSCHRSPFCSVHTVWQQVCGQLKAGLQDVRFSELVRDEALLLGK</sequence>
<dbReference type="GO" id="GO:0003700">
    <property type="term" value="F:DNA-binding transcription factor activity"/>
    <property type="evidence" value="ECO:0007669"/>
    <property type="project" value="TreeGrafter"/>
</dbReference>
<dbReference type="EMBL" id="DSUH01000164">
    <property type="protein sequence ID" value="HGU32575.1"/>
    <property type="molecule type" value="Genomic_DNA"/>
</dbReference>
<dbReference type="InterPro" id="IPR000944">
    <property type="entry name" value="Tscrpt_reg_Rrf2"/>
</dbReference>
<dbReference type="Gene3D" id="1.10.10.10">
    <property type="entry name" value="Winged helix-like DNA-binding domain superfamily/Winged helix DNA-binding domain"/>
    <property type="match status" value="1"/>
</dbReference>
<dbReference type="InterPro" id="IPR036390">
    <property type="entry name" value="WH_DNA-bd_sf"/>
</dbReference>
<dbReference type="GO" id="GO:0005829">
    <property type="term" value="C:cytosol"/>
    <property type="evidence" value="ECO:0007669"/>
    <property type="project" value="TreeGrafter"/>
</dbReference>
<accession>A0A7C4RN79</accession>
<reference evidence="1" key="1">
    <citation type="journal article" date="2020" name="mSystems">
        <title>Genome- and Community-Level Interaction Insights into Carbon Utilization and Element Cycling Functions of Hydrothermarchaeota in Hydrothermal Sediment.</title>
        <authorList>
            <person name="Zhou Z."/>
            <person name="Liu Y."/>
            <person name="Xu W."/>
            <person name="Pan J."/>
            <person name="Luo Z.H."/>
            <person name="Li M."/>
        </authorList>
    </citation>
    <scope>NUCLEOTIDE SEQUENCE [LARGE SCALE GENOMIC DNA]</scope>
    <source>
        <strain evidence="1">SpSt-477</strain>
    </source>
</reference>
<evidence type="ECO:0000313" key="1">
    <source>
        <dbReference type="EMBL" id="HGU32575.1"/>
    </source>
</evidence>
<gene>
    <name evidence="1" type="ORF">ENS29_06950</name>
</gene>
<dbReference type="NCBIfam" id="TIGR00738">
    <property type="entry name" value="rrf2_super"/>
    <property type="match status" value="1"/>
</dbReference>
<dbReference type="Pfam" id="PF02082">
    <property type="entry name" value="Rrf2"/>
    <property type="match status" value="1"/>
</dbReference>
<dbReference type="InterPro" id="IPR036388">
    <property type="entry name" value="WH-like_DNA-bd_sf"/>
</dbReference>
<dbReference type="PROSITE" id="PS51197">
    <property type="entry name" value="HTH_RRF2_2"/>
    <property type="match status" value="1"/>
</dbReference>
<dbReference type="AlphaFoldDB" id="A0A7C4RN79"/>
<dbReference type="SUPFAM" id="SSF46785">
    <property type="entry name" value="Winged helix' DNA-binding domain"/>
    <property type="match status" value="1"/>
</dbReference>
<organism evidence="1">
    <name type="scientific">Desulfatirhabdium butyrativorans</name>
    <dbReference type="NCBI Taxonomy" id="340467"/>
    <lineage>
        <taxon>Bacteria</taxon>
        <taxon>Pseudomonadati</taxon>
        <taxon>Thermodesulfobacteriota</taxon>
        <taxon>Desulfobacteria</taxon>
        <taxon>Desulfobacterales</taxon>
        <taxon>Desulfatirhabdiaceae</taxon>
        <taxon>Desulfatirhabdium</taxon>
    </lineage>
</organism>